<dbReference type="EMBL" id="FNCG01000001">
    <property type="protein sequence ID" value="SDF76922.1"/>
    <property type="molecule type" value="Genomic_DNA"/>
</dbReference>
<evidence type="ECO:0000259" key="5">
    <source>
        <dbReference type="PROSITE" id="PS50110"/>
    </source>
</evidence>
<dbReference type="PANTHER" id="PTHR43214">
    <property type="entry name" value="TWO-COMPONENT RESPONSE REGULATOR"/>
    <property type="match status" value="1"/>
</dbReference>
<feature type="domain" description="HTH luxR-type" evidence="4">
    <location>
        <begin position="152"/>
        <end position="217"/>
    </location>
</feature>
<dbReference type="CDD" id="cd06170">
    <property type="entry name" value="LuxR_C_like"/>
    <property type="match status" value="1"/>
</dbReference>
<dbReference type="GO" id="GO:0003677">
    <property type="term" value="F:DNA binding"/>
    <property type="evidence" value="ECO:0007669"/>
    <property type="project" value="UniProtKB-KW"/>
</dbReference>
<keyword evidence="2 6" id="KW-0238">DNA-binding</keyword>
<dbReference type="InterPro" id="IPR001789">
    <property type="entry name" value="Sig_transdc_resp-reg_receiver"/>
</dbReference>
<protein>
    <submittedName>
        <fullName evidence="6">DNA-binding response regulator, NarL/FixJ family, contains REC and HTH domains</fullName>
    </submittedName>
</protein>
<dbReference type="Pfam" id="PF00072">
    <property type="entry name" value="Response_reg"/>
    <property type="match status" value="1"/>
</dbReference>
<evidence type="ECO:0000313" key="6">
    <source>
        <dbReference type="EMBL" id="SDF76922.1"/>
    </source>
</evidence>
<dbReference type="InterPro" id="IPR011006">
    <property type="entry name" value="CheY-like_superfamily"/>
</dbReference>
<dbReference type="InterPro" id="IPR039420">
    <property type="entry name" value="WalR-like"/>
</dbReference>
<dbReference type="PROSITE" id="PS50043">
    <property type="entry name" value="HTH_LUXR_2"/>
    <property type="match status" value="1"/>
</dbReference>
<dbReference type="STRING" id="551996.SAMN05192573_101335"/>
<dbReference type="InterPro" id="IPR016032">
    <property type="entry name" value="Sig_transdc_resp-reg_C-effctor"/>
</dbReference>
<organism evidence="6 7">
    <name type="scientific">Mucilaginibacter gossypii</name>
    <dbReference type="NCBI Taxonomy" id="551996"/>
    <lineage>
        <taxon>Bacteria</taxon>
        <taxon>Pseudomonadati</taxon>
        <taxon>Bacteroidota</taxon>
        <taxon>Sphingobacteriia</taxon>
        <taxon>Sphingobacteriales</taxon>
        <taxon>Sphingobacteriaceae</taxon>
        <taxon>Mucilaginibacter</taxon>
    </lineage>
</organism>
<evidence type="ECO:0000256" key="1">
    <source>
        <dbReference type="ARBA" id="ARBA00022553"/>
    </source>
</evidence>
<proteinExistence type="predicted"/>
<evidence type="ECO:0000256" key="3">
    <source>
        <dbReference type="PROSITE-ProRule" id="PRU00169"/>
    </source>
</evidence>
<dbReference type="PROSITE" id="PS50110">
    <property type="entry name" value="RESPONSE_REGULATORY"/>
    <property type="match status" value="1"/>
</dbReference>
<dbReference type="CDD" id="cd17535">
    <property type="entry name" value="REC_NarL-like"/>
    <property type="match status" value="1"/>
</dbReference>
<dbReference type="SUPFAM" id="SSF46894">
    <property type="entry name" value="C-terminal effector domain of the bipartite response regulators"/>
    <property type="match status" value="1"/>
</dbReference>
<dbReference type="SMART" id="SM00421">
    <property type="entry name" value="HTH_LUXR"/>
    <property type="match status" value="1"/>
</dbReference>
<dbReference type="InterPro" id="IPR000792">
    <property type="entry name" value="Tscrpt_reg_LuxR_C"/>
</dbReference>
<dbReference type="Pfam" id="PF00196">
    <property type="entry name" value="GerE"/>
    <property type="match status" value="1"/>
</dbReference>
<keyword evidence="1 3" id="KW-0597">Phosphoprotein</keyword>
<sequence>MHTSTFTGPVQIAIIDNHTLFRQGMISLLGDFKEINILFDAENGEDMISKLKKTSLPDIILMDITMPVMDGYAATAWLRENHPTVKVLALSMSDDDKPIINMLKNGAVGYMLKESKIRDVVYAMQTIQKHGFYLNELVSGKLLYTMQNKNTPVDKSKELTSNELTFLKLSCSELTYRQIADEMNLSPHTIDNYRESLFQKFGLKSRTGMVLFAIKNQIITV</sequence>
<feature type="modified residue" description="4-aspartylphosphate" evidence="3">
    <location>
        <position position="63"/>
    </location>
</feature>
<evidence type="ECO:0000313" key="7">
    <source>
        <dbReference type="Proteomes" id="UP000199705"/>
    </source>
</evidence>
<dbReference type="InterPro" id="IPR058245">
    <property type="entry name" value="NreC/VraR/RcsB-like_REC"/>
</dbReference>
<dbReference type="SUPFAM" id="SSF52172">
    <property type="entry name" value="CheY-like"/>
    <property type="match status" value="1"/>
</dbReference>
<dbReference type="Proteomes" id="UP000199705">
    <property type="component" value="Unassembled WGS sequence"/>
</dbReference>
<name>A0A1G7NSE8_9SPHI</name>
<dbReference type="Gene3D" id="3.40.50.2300">
    <property type="match status" value="1"/>
</dbReference>
<dbReference type="PANTHER" id="PTHR43214:SF43">
    <property type="entry name" value="TWO-COMPONENT RESPONSE REGULATOR"/>
    <property type="match status" value="1"/>
</dbReference>
<dbReference type="GO" id="GO:0006355">
    <property type="term" value="P:regulation of DNA-templated transcription"/>
    <property type="evidence" value="ECO:0007669"/>
    <property type="project" value="InterPro"/>
</dbReference>
<evidence type="ECO:0000256" key="2">
    <source>
        <dbReference type="ARBA" id="ARBA00023125"/>
    </source>
</evidence>
<dbReference type="SMART" id="SM00448">
    <property type="entry name" value="REC"/>
    <property type="match status" value="1"/>
</dbReference>
<dbReference type="RefSeq" id="WP_091162575.1">
    <property type="nucleotide sequence ID" value="NZ_FNCG01000001.1"/>
</dbReference>
<evidence type="ECO:0000259" key="4">
    <source>
        <dbReference type="PROSITE" id="PS50043"/>
    </source>
</evidence>
<reference evidence="7" key="1">
    <citation type="submission" date="2016-10" db="EMBL/GenBank/DDBJ databases">
        <authorList>
            <person name="Varghese N."/>
            <person name="Submissions S."/>
        </authorList>
    </citation>
    <scope>NUCLEOTIDE SEQUENCE [LARGE SCALE GENOMIC DNA]</scope>
    <source>
        <strain evidence="7">Gh-67</strain>
    </source>
</reference>
<keyword evidence="7" id="KW-1185">Reference proteome</keyword>
<gene>
    <name evidence="6" type="ORF">SAMN05192573_101335</name>
</gene>
<feature type="domain" description="Response regulatory" evidence="5">
    <location>
        <begin position="11"/>
        <end position="128"/>
    </location>
</feature>
<dbReference type="GO" id="GO:0000160">
    <property type="term" value="P:phosphorelay signal transduction system"/>
    <property type="evidence" value="ECO:0007669"/>
    <property type="project" value="InterPro"/>
</dbReference>
<accession>A0A1G7NSE8</accession>
<dbReference type="AlphaFoldDB" id="A0A1G7NSE8"/>